<dbReference type="InterPro" id="IPR051784">
    <property type="entry name" value="Nod_factor_ABC_transporter"/>
</dbReference>
<keyword evidence="5" id="KW-0813">Transport</keyword>
<dbReference type="InterPro" id="IPR013525">
    <property type="entry name" value="ABC2_TM"/>
</dbReference>
<evidence type="ECO:0000313" key="7">
    <source>
        <dbReference type="EMBL" id="RJP10888.1"/>
    </source>
</evidence>
<dbReference type="InterPro" id="IPR047817">
    <property type="entry name" value="ABC2_TM_bact-type"/>
</dbReference>
<evidence type="ECO:0000256" key="1">
    <source>
        <dbReference type="ARBA" id="ARBA00004141"/>
    </source>
</evidence>
<dbReference type="PANTHER" id="PTHR43229">
    <property type="entry name" value="NODULATION PROTEIN J"/>
    <property type="match status" value="1"/>
</dbReference>
<dbReference type="RefSeq" id="WP_119947003.1">
    <property type="nucleotide sequence ID" value="NZ_PTTJ01000097.1"/>
</dbReference>
<accession>A0A3A4MLP5</accession>
<comment type="similarity">
    <text evidence="5">Belongs to the ABC-2 integral membrane protein family.</text>
</comment>
<dbReference type="GO" id="GO:0140359">
    <property type="term" value="F:ABC-type transporter activity"/>
    <property type="evidence" value="ECO:0007669"/>
    <property type="project" value="InterPro"/>
</dbReference>
<keyword evidence="3 5" id="KW-1133">Transmembrane helix</keyword>
<protein>
    <recommendedName>
        <fullName evidence="5">Transport permease protein</fullName>
    </recommendedName>
</protein>
<feature type="transmembrane region" description="Helical" evidence="5">
    <location>
        <begin position="91"/>
        <end position="111"/>
    </location>
</feature>
<dbReference type="EMBL" id="PTTJ01000097">
    <property type="protein sequence ID" value="RJP10888.1"/>
    <property type="molecule type" value="Genomic_DNA"/>
</dbReference>
<evidence type="ECO:0000256" key="3">
    <source>
        <dbReference type="ARBA" id="ARBA00022989"/>
    </source>
</evidence>
<dbReference type="Pfam" id="PF01061">
    <property type="entry name" value="ABC2_membrane"/>
    <property type="match status" value="1"/>
</dbReference>
<organism evidence="7 8">
    <name type="scientific">Streptococcus pseudopneumoniae</name>
    <dbReference type="NCBI Taxonomy" id="257758"/>
    <lineage>
        <taxon>Bacteria</taxon>
        <taxon>Bacillati</taxon>
        <taxon>Bacillota</taxon>
        <taxon>Bacilli</taxon>
        <taxon>Lactobacillales</taxon>
        <taxon>Streptococcaceae</taxon>
        <taxon>Streptococcus</taxon>
    </lineage>
</organism>
<dbReference type="GO" id="GO:0043190">
    <property type="term" value="C:ATP-binding cassette (ABC) transporter complex"/>
    <property type="evidence" value="ECO:0007669"/>
    <property type="project" value="InterPro"/>
</dbReference>
<evidence type="ECO:0000256" key="4">
    <source>
        <dbReference type="ARBA" id="ARBA00023136"/>
    </source>
</evidence>
<comment type="caution">
    <text evidence="7">The sequence shown here is derived from an EMBL/GenBank/DDBJ whole genome shotgun (WGS) entry which is preliminary data.</text>
</comment>
<reference evidence="8" key="1">
    <citation type="submission" date="2018-02" db="EMBL/GenBank/DDBJ databases">
        <authorList>
            <person name="Handem S."/>
        </authorList>
    </citation>
    <scope>NUCLEOTIDE SEQUENCE [LARGE SCALE GENOMIC DNA]</scope>
    <source>
        <strain evidence="8">Spain3473</strain>
    </source>
</reference>
<name>A0A3A4MLP5_9STRE</name>
<comment type="subcellular location">
    <subcellularLocation>
        <location evidence="5">Cell membrane</location>
        <topology evidence="5">Multi-pass membrane protein</topology>
    </subcellularLocation>
    <subcellularLocation>
        <location evidence="1">Membrane</location>
        <topology evidence="1">Multi-pass membrane protein</topology>
    </subcellularLocation>
</comment>
<gene>
    <name evidence="7" type="ORF">C5O69_07510</name>
</gene>
<feature type="transmembrane region" description="Helical" evidence="5">
    <location>
        <begin position="172"/>
        <end position="190"/>
    </location>
</feature>
<feature type="transmembrane region" description="Helical" evidence="5">
    <location>
        <begin position="225"/>
        <end position="248"/>
    </location>
</feature>
<keyword evidence="4 5" id="KW-0472">Membrane</keyword>
<feature type="transmembrane region" description="Helical" evidence="5">
    <location>
        <begin position="12"/>
        <end position="38"/>
    </location>
</feature>
<proteinExistence type="inferred from homology"/>
<evidence type="ECO:0000256" key="2">
    <source>
        <dbReference type="ARBA" id="ARBA00022692"/>
    </source>
</evidence>
<dbReference type="Proteomes" id="UP000265600">
    <property type="component" value="Unassembled WGS sequence"/>
</dbReference>
<dbReference type="PROSITE" id="PS51012">
    <property type="entry name" value="ABC_TM2"/>
    <property type="match status" value="1"/>
</dbReference>
<dbReference type="InterPro" id="IPR000412">
    <property type="entry name" value="ABC_2_transport"/>
</dbReference>
<feature type="transmembrane region" description="Helical" evidence="5">
    <location>
        <begin position="144"/>
        <end position="166"/>
    </location>
</feature>
<evidence type="ECO:0000259" key="6">
    <source>
        <dbReference type="PROSITE" id="PS51012"/>
    </source>
</evidence>
<evidence type="ECO:0000313" key="8">
    <source>
        <dbReference type="Proteomes" id="UP000265600"/>
    </source>
</evidence>
<dbReference type="PIRSF" id="PIRSF006648">
    <property type="entry name" value="DrrB"/>
    <property type="match status" value="1"/>
</dbReference>
<keyword evidence="2 5" id="KW-0812">Transmembrane</keyword>
<evidence type="ECO:0000256" key="5">
    <source>
        <dbReference type="RuleBase" id="RU361157"/>
    </source>
</evidence>
<sequence length="263" mass="30240">MIKALIIRNFQMYTRFFPVALFLNRLLDAIFQLLGYWLIAHYLFNNKLVVSQVEVIDYFTFAAAGMLYYNVAVAILMNVGRSLMVEVREGTLESLFITPYSIFSYYIGVFIEQLGRTFMEFCSLFIISILLGAKFMATPISYWLLNYIVIVLISFSMSVFVANIMLWLRDTFISQNTLFILIFLVSGVTFPRTVLLDFLKCVGDLLPITYGLEIVRLISSGDLESLQLCLLIFKVLLLSLVFIVIGLLSYKKVEKKVIEYLTI</sequence>
<dbReference type="AlphaFoldDB" id="A0A3A4MLP5"/>
<feature type="domain" description="ABC transmembrane type-2" evidence="6">
    <location>
        <begin position="20"/>
        <end position="253"/>
    </location>
</feature>
<feature type="transmembrane region" description="Helical" evidence="5">
    <location>
        <begin position="58"/>
        <end position="79"/>
    </location>
</feature>
<dbReference type="PANTHER" id="PTHR43229:SF6">
    <property type="entry name" value="ABC-TYPE MULTIDRUG TRANSPORT SYSTEM, PERMEASE COMPONENT"/>
    <property type="match status" value="1"/>
</dbReference>
<keyword evidence="5" id="KW-1003">Cell membrane</keyword>